<dbReference type="SUPFAM" id="SSF48508">
    <property type="entry name" value="Nuclear receptor ligand-binding domain"/>
    <property type="match status" value="1"/>
</dbReference>
<evidence type="ECO:0000313" key="10">
    <source>
        <dbReference type="EMBL" id="VDD84879.1"/>
    </source>
</evidence>
<dbReference type="OrthoDB" id="6355676at2759"/>
<evidence type="ECO:0000256" key="8">
    <source>
        <dbReference type="ARBA" id="ARBA00023170"/>
    </source>
</evidence>
<dbReference type="PRINTS" id="PR00398">
    <property type="entry name" value="STRDHORMONER"/>
</dbReference>
<keyword evidence="11" id="KW-1185">Reference proteome</keyword>
<dbReference type="GO" id="GO:0000122">
    <property type="term" value="P:negative regulation of transcription by RNA polymerase II"/>
    <property type="evidence" value="ECO:0007669"/>
    <property type="project" value="TreeGrafter"/>
</dbReference>
<keyword evidence="3" id="KW-0863">Zinc-finger</keyword>
<proteinExistence type="inferred from homology"/>
<evidence type="ECO:0000256" key="3">
    <source>
        <dbReference type="ARBA" id="ARBA00022771"/>
    </source>
</evidence>
<evidence type="ECO:0000256" key="7">
    <source>
        <dbReference type="ARBA" id="ARBA00023163"/>
    </source>
</evidence>
<accession>A0A0N4USF7</accession>
<keyword evidence="8" id="KW-0675">Receptor</keyword>
<dbReference type="SMART" id="SM00430">
    <property type="entry name" value="HOLI"/>
    <property type="match status" value="1"/>
</dbReference>
<dbReference type="PROSITE" id="PS51843">
    <property type="entry name" value="NR_LBD"/>
    <property type="match status" value="1"/>
</dbReference>
<dbReference type="InterPro" id="IPR001723">
    <property type="entry name" value="Nuclear_hrmn_rcpt"/>
</dbReference>
<dbReference type="Proteomes" id="UP000274131">
    <property type="component" value="Unassembled WGS sequence"/>
</dbReference>
<keyword evidence="5" id="KW-0805">Transcription regulation</keyword>
<evidence type="ECO:0000256" key="5">
    <source>
        <dbReference type="ARBA" id="ARBA00023015"/>
    </source>
</evidence>
<reference evidence="12" key="1">
    <citation type="submission" date="2016-04" db="UniProtKB">
        <authorList>
            <consortium name="WormBaseParasite"/>
        </authorList>
    </citation>
    <scope>IDENTIFICATION</scope>
</reference>
<dbReference type="Pfam" id="PF00104">
    <property type="entry name" value="Hormone_recep"/>
    <property type="match status" value="1"/>
</dbReference>
<evidence type="ECO:0000256" key="1">
    <source>
        <dbReference type="ARBA" id="ARBA00005993"/>
    </source>
</evidence>
<keyword evidence="4" id="KW-0862">Zinc</keyword>
<evidence type="ECO:0000313" key="12">
    <source>
        <dbReference type="WBParaSite" id="EVEC_0000002101-mRNA-1"/>
    </source>
</evidence>
<dbReference type="WBParaSite" id="EVEC_0000002101-mRNA-1">
    <property type="protein sequence ID" value="EVEC_0000002101-mRNA-1"/>
    <property type="gene ID" value="EVEC_0000002101"/>
</dbReference>
<evidence type="ECO:0000259" key="9">
    <source>
        <dbReference type="PROSITE" id="PS51843"/>
    </source>
</evidence>
<dbReference type="InterPro" id="IPR050234">
    <property type="entry name" value="Nuclear_hormone_rcpt_NR1"/>
</dbReference>
<comment type="similarity">
    <text evidence="1">Belongs to the nuclear hormone receptor family.</text>
</comment>
<dbReference type="GO" id="GO:0045944">
    <property type="term" value="P:positive regulation of transcription by RNA polymerase II"/>
    <property type="evidence" value="ECO:0007669"/>
    <property type="project" value="TreeGrafter"/>
</dbReference>
<dbReference type="AlphaFoldDB" id="A0A0N4USF7"/>
<dbReference type="PANTHER" id="PTHR24082">
    <property type="entry name" value="NUCLEAR HORMONE RECEPTOR"/>
    <property type="match status" value="1"/>
</dbReference>
<dbReference type="GO" id="GO:0000978">
    <property type="term" value="F:RNA polymerase II cis-regulatory region sequence-specific DNA binding"/>
    <property type="evidence" value="ECO:0007669"/>
    <property type="project" value="TreeGrafter"/>
</dbReference>
<organism evidence="12">
    <name type="scientific">Enterobius vermicularis</name>
    <name type="common">Human pinworm</name>
    <dbReference type="NCBI Taxonomy" id="51028"/>
    <lineage>
        <taxon>Eukaryota</taxon>
        <taxon>Metazoa</taxon>
        <taxon>Ecdysozoa</taxon>
        <taxon>Nematoda</taxon>
        <taxon>Chromadorea</taxon>
        <taxon>Rhabditida</taxon>
        <taxon>Spirurina</taxon>
        <taxon>Oxyuridomorpha</taxon>
        <taxon>Oxyuroidea</taxon>
        <taxon>Oxyuridae</taxon>
        <taxon>Enterobius</taxon>
    </lineage>
</organism>
<dbReference type="InterPro" id="IPR035500">
    <property type="entry name" value="NHR-like_dom_sf"/>
</dbReference>
<dbReference type="Gene3D" id="1.10.565.10">
    <property type="entry name" value="Retinoid X Receptor"/>
    <property type="match status" value="1"/>
</dbReference>
<dbReference type="PANTHER" id="PTHR24082:SF283">
    <property type="entry name" value="NUCLEAR HORMONE RECEPTOR HR96"/>
    <property type="match status" value="1"/>
</dbReference>
<dbReference type="STRING" id="51028.A0A0N4USF7"/>
<dbReference type="GO" id="GO:0008270">
    <property type="term" value="F:zinc ion binding"/>
    <property type="evidence" value="ECO:0007669"/>
    <property type="project" value="UniProtKB-KW"/>
</dbReference>
<protein>
    <submittedName>
        <fullName evidence="12">NR LBD domain-containing protein</fullName>
    </submittedName>
</protein>
<dbReference type="EMBL" id="UXUI01000009">
    <property type="protein sequence ID" value="VDD84879.1"/>
    <property type="molecule type" value="Genomic_DNA"/>
</dbReference>
<evidence type="ECO:0000313" key="11">
    <source>
        <dbReference type="Proteomes" id="UP000274131"/>
    </source>
</evidence>
<evidence type="ECO:0000256" key="6">
    <source>
        <dbReference type="ARBA" id="ARBA00023125"/>
    </source>
</evidence>
<reference evidence="10 11" key="2">
    <citation type="submission" date="2018-10" db="EMBL/GenBank/DDBJ databases">
        <authorList>
            <consortium name="Pathogen Informatics"/>
        </authorList>
    </citation>
    <scope>NUCLEOTIDE SEQUENCE [LARGE SCALE GENOMIC DNA]</scope>
</reference>
<keyword evidence="2" id="KW-0479">Metal-binding</keyword>
<sequence length="200" mass="23820">MDVVRLTDLALRRIIKMAKELSYFSELSQDDQIALLKGSGIELLILRGVMVFNPSQDVWDHIITRGQNGMRIKLDILKRAKENQHYEEHKKFLQTFNERWRQNENVMLLLSAIVLFRPDRPNVRDFQTVSRNQQQYYSLLKRYLQLQCSSDVEAEQAYDMLLRKLIDLHQLSQGVMRIYYDLNVNEMDPLLLELFDITKR</sequence>
<evidence type="ECO:0000256" key="4">
    <source>
        <dbReference type="ARBA" id="ARBA00022833"/>
    </source>
</evidence>
<name>A0A0N4USF7_ENTVE</name>
<keyword evidence="6" id="KW-0238">DNA-binding</keyword>
<dbReference type="GO" id="GO:0004879">
    <property type="term" value="F:nuclear receptor activity"/>
    <property type="evidence" value="ECO:0007669"/>
    <property type="project" value="TreeGrafter"/>
</dbReference>
<dbReference type="GO" id="GO:0030154">
    <property type="term" value="P:cell differentiation"/>
    <property type="evidence" value="ECO:0007669"/>
    <property type="project" value="TreeGrafter"/>
</dbReference>
<feature type="domain" description="NR LBD" evidence="9">
    <location>
        <begin position="1"/>
        <end position="200"/>
    </location>
</feature>
<evidence type="ECO:0000256" key="2">
    <source>
        <dbReference type="ARBA" id="ARBA00022723"/>
    </source>
</evidence>
<dbReference type="InterPro" id="IPR000536">
    <property type="entry name" value="Nucl_hrmn_rcpt_lig-bd"/>
</dbReference>
<gene>
    <name evidence="10" type="ORF">EVEC_LOCUS22</name>
</gene>
<keyword evidence="7" id="KW-0804">Transcription</keyword>